<gene>
    <name evidence="1" type="ORF">FFU37_00955</name>
</gene>
<dbReference type="KEGG" id="pdv:FFU37_00955"/>
<dbReference type="EMBL" id="CP040558">
    <property type="protein sequence ID" value="QCU73114.1"/>
    <property type="molecule type" value="Genomic_DNA"/>
</dbReference>
<accession>A0A4P9IY43</accession>
<name>A0A4P9IY43_9GAMM</name>
<protein>
    <submittedName>
        <fullName evidence="1">Uncharacterized protein</fullName>
    </submittedName>
</protein>
<reference evidence="1 2" key="1">
    <citation type="submission" date="2019-05" db="EMBL/GenBank/DDBJ databases">
        <title>Complete genome sequence of Pseudoalteromonas sp. 16-SW-7(T) isolated from the Okhotsk Sea, Russia.</title>
        <authorList>
            <person name="Nguyen T.H."/>
            <person name="Nedashkovskaya O.I."/>
            <person name="Kim S.-G."/>
        </authorList>
    </citation>
    <scope>NUCLEOTIDE SEQUENCE [LARGE SCALE GENOMIC DNA]</scope>
    <source>
        <strain evidence="1 2">16-SW-7</strain>
    </source>
</reference>
<dbReference type="GeneID" id="88774197"/>
<dbReference type="RefSeq" id="WP_138488472.1">
    <property type="nucleotide sequence ID" value="NZ_CP040558.1"/>
</dbReference>
<evidence type="ECO:0000313" key="2">
    <source>
        <dbReference type="Proteomes" id="UP000310065"/>
    </source>
</evidence>
<proteinExistence type="predicted"/>
<dbReference type="AlphaFoldDB" id="A0A4P9IY43"/>
<sequence>MPGYLSEQFGLEKLPEYRKYNNYKVIDNPHVDNKKCLVCFSSNGLYFPNTDLELSKIIDNDRYEWENIIPKSSYSRVILLRDLYKQWYIAGISEQYNSVDKVKSLLKELCDGYDAVFIGSSAGGYAAALFGTLVGAKHSLCFAGQFDLTKVQKDEVKNKLLYDERDYKYININKFINNVFYFCPIESQQDKEQYQFVKNNEGVNSIIFKSNIHGIPFKPYAIKRTISLSSHELVKLSRTVHKPNAFSLKYIHVNDFTIYIKRRISRILNKIFNKSAR</sequence>
<evidence type="ECO:0000313" key="1">
    <source>
        <dbReference type="EMBL" id="QCU73114.1"/>
    </source>
</evidence>
<organism evidence="1 2">
    <name type="scientific">Pseudoalteromonas distincta</name>
    <dbReference type="NCBI Taxonomy" id="77608"/>
    <lineage>
        <taxon>Bacteria</taxon>
        <taxon>Pseudomonadati</taxon>
        <taxon>Pseudomonadota</taxon>
        <taxon>Gammaproteobacteria</taxon>
        <taxon>Alteromonadales</taxon>
        <taxon>Pseudoalteromonadaceae</taxon>
        <taxon>Pseudoalteromonas</taxon>
    </lineage>
</organism>
<dbReference type="Proteomes" id="UP000310065">
    <property type="component" value="Chromosome L1"/>
</dbReference>